<comment type="caution">
    <text evidence="18">The sequence shown here is derived from an EMBL/GenBank/DDBJ whole genome shotgun (WGS) entry which is preliminary data.</text>
</comment>
<dbReference type="GO" id="GO:0006261">
    <property type="term" value="P:DNA-templated DNA replication"/>
    <property type="evidence" value="ECO:0007669"/>
    <property type="project" value="UniProtKB-UniRule"/>
</dbReference>
<evidence type="ECO:0000313" key="19">
    <source>
        <dbReference type="Proteomes" id="UP000019246"/>
    </source>
</evidence>
<dbReference type="InterPro" id="IPR036775">
    <property type="entry name" value="DNA_pol_Y-fam_lit_finger_sf"/>
</dbReference>
<keyword evidence="12 16" id="KW-0239">DNA-directed DNA polymerase</keyword>
<dbReference type="HAMAP" id="MF_01113">
    <property type="entry name" value="DNApol_IV"/>
    <property type="match status" value="1"/>
</dbReference>
<evidence type="ECO:0000256" key="1">
    <source>
        <dbReference type="ARBA" id="ARBA00004496"/>
    </source>
</evidence>
<dbReference type="AlphaFoldDB" id="W7B9V1"/>
<proteinExistence type="inferred from homology"/>
<dbReference type="PANTHER" id="PTHR11076">
    <property type="entry name" value="DNA REPAIR POLYMERASE UMUC / TRANSFERASE FAMILY MEMBER"/>
    <property type="match status" value="1"/>
</dbReference>
<feature type="site" description="Substrate discrimination" evidence="16">
    <location>
        <position position="25"/>
    </location>
</feature>
<evidence type="ECO:0000256" key="16">
    <source>
        <dbReference type="HAMAP-Rule" id="MF_01113"/>
    </source>
</evidence>
<evidence type="ECO:0000256" key="6">
    <source>
        <dbReference type="ARBA" id="ARBA00022679"/>
    </source>
</evidence>
<feature type="domain" description="UmuC" evidence="17">
    <location>
        <begin position="16"/>
        <end position="197"/>
    </location>
</feature>
<dbReference type="Pfam" id="PF11799">
    <property type="entry name" value="IMS_C"/>
    <property type="match status" value="1"/>
</dbReference>
<dbReference type="GO" id="GO:0009432">
    <property type="term" value="P:SOS response"/>
    <property type="evidence" value="ECO:0007669"/>
    <property type="project" value="TreeGrafter"/>
</dbReference>
<accession>W7B9V1</accession>
<dbReference type="InterPro" id="IPR001126">
    <property type="entry name" value="UmuC"/>
</dbReference>
<evidence type="ECO:0000256" key="10">
    <source>
        <dbReference type="ARBA" id="ARBA00022763"/>
    </source>
</evidence>
<keyword evidence="11 16" id="KW-0460">Magnesium</keyword>
<keyword evidence="9 16" id="KW-0479">Metal-binding</keyword>
<dbReference type="GO" id="GO:0003887">
    <property type="term" value="F:DNA-directed DNA polymerase activity"/>
    <property type="evidence" value="ECO:0007669"/>
    <property type="project" value="UniProtKB-UniRule"/>
</dbReference>
<dbReference type="FunFam" id="3.30.1490.100:FF:000004">
    <property type="entry name" value="DNA polymerase IV"/>
    <property type="match status" value="1"/>
</dbReference>
<comment type="function">
    <text evidence="16">Poorly processive, error-prone DNA polymerase involved in untargeted mutagenesis. Copies undamaged DNA at stalled replication forks, which arise in vivo from mismatched or misaligned primer ends. These misaligned primers can be extended by PolIV. Exhibits no 3'-5' exonuclease (proofreading) activity. May be involved in translesional synthesis, in conjunction with the beta clamp from PolIII.</text>
</comment>
<dbReference type="PROSITE" id="PS50173">
    <property type="entry name" value="UMUC"/>
    <property type="match status" value="1"/>
</dbReference>
<dbReference type="STRING" id="1265818.MAQA_05793"/>
<dbReference type="InterPro" id="IPR017961">
    <property type="entry name" value="DNA_pol_Y-fam_little_finger"/>
</dbReference>
<keyword evidence="13 16" id="KW-0238">DNA-binding</keyword>
<evidence type="ECO:0000256" key="3">
    <source>
        <dbReference type="ARBA" id="ARBA00011245"/>
    </source>
</evidence>
<dbReference type="NCBIfam" id="NF002677">
    <property type="entry name" value="PRK02406.1"/>
    <property type="match status" value="1"/>
</dbReference>
<feature type="active site" evidence="16">
    <location>
        <position position="116"/>
    </location>
</feature>
<evidence type="ECO:0000313" key="18">
    <source>
        <dbReference type="EMBL" id="EUJ19676.1"/>
    </source>
</evidence>
<dbReference type="Gene3D" id="1.10.150.20">
    <property type="entry name" value="5' to 3' exonuclease, C-terminal subdomain"/>
    <property type="match status" value="1"/>
</dbReference>
<dbReference type="Gene3D" id="3.30.70.270">
    <property type="match status" value="1"/>
</dbReference>
<evidence type="ECO:0000256" key="5">
    <source>
        <dbReference type="ARBA" id="ARBA00022490"/>
    </source>
</evidence>
<comment type="catalytic activity">
    <reaction evidence="15 16">
        <text>DNA(n) + a 2'-deoxyribonucleoside 5'-triphosphate = DNA(n+1) + diphosphate</text>
        <dbReference type="Rhea" id="RHEA:22508"/>
        <dbReference type="Rhea" id="RHEA-COMP:17339"/>
        <dbReference type="Rhea" id="RHEA-COMP:17340"/>
        <dbReference type="ChEBI" id="CHEBI:33019"/>
        <dbReference type="ChEBI" id="CHEBI:61560"/>
        <dbReference type="ChEBI" id="CHEBI:173112"/>
        <dbReference type="EC" id="2.7.7.7"/>
    </reaction>
</comment>
<dbReference type="GO" id="GO:0042276">
    <property type="term" value="P:error-prone translesion synthesis"/>
    <property type="evidence" value="ECO:0007669"/>
    <property type="project" value="TreeGrafter"/>
</dbReference>
<dbReference type="EMBL" id="AOCG01000006">
    <property type="protein sequence ID" value="EUJ19676.1"/>
    <property type="molecule type" value="Genomic_DNA"/>
</dbReference>
<dbReference type="Gene3D" id="3.40.1170.60">
    <property type="match status" value="1"/>
</dbReference>
<dbReference type="SUPFAM" id="SSF56672">
    <property type="entry name" value="DNA/RNA polymerases"/>
    <property type="match status" value="1"/>
</dbReference>
<keyword evidence="4 16" id="KW-0515">Mutator protein</keyword>
<dbReference type="FunFam" id="3.30.70.270:FF:000002">
    <property type="entry name" value="DNA polymerase IV"/>
    <property type="match status" value="1"/>
</dbReference>
<dbReference type="Proteomes" id="UP000019246">
    <property type="component" value="Unassembled WGS sequence"/>
</dbReference>
<keyword evidence="8 16" id="KW-0235">DNA replication</keyword>
<evidence type="ECO:0000256" key="13">
    <source>
        <dbReference type="ARBA" id="ARBA00023125"/>
    </source>
</evidence>
<dbReference type="PANTHER" id="PTHR11076:SF33">
    <property type="entry name" value="DNA POLYMERASE KAPPA"/>
    <property type="match status" value="1"/>
</dbReference>
<evidence type="ECO:0000256" key="15">
    <source>
        <dbReference type="ARBA" id="ARBA00049244"/>
    </source>
</evidence>
<keyword evidence="19" id="KW-1185">Reference proteome</keyword>
<keyword evidence="6 16" id="KW-0808">Transferase</keyword>
<dbReference type="PATRIC" id="fig|1265818.5.peg.1154"/>
<organism evidence="18 19">
    <name type="scientific">Listeria aquatica FSL S10-1188</name>
    <dbReference type="NCBI Taxonomy" id="1265818"/>
    <lineage>
        <taxon>Bacteria</taxon>
        <taxon>Bacillati</taxon>
        <taxon>Bacillota</taxon>
        <taxon>Bacilli</taxon>
        <taxon>Bacillales</taxon>
        <taxon>Listeriaceae</taxon>
        <taxon>Listeria</taxon>
    </lineage>
</organism>
<dbReference type="InterPro" id="IPR022880">
    <property type="entry name" value="DNApol_IV"/>
</dbReference>
<keyword evidence="7 16" id="KW-0548">Nucleotidyltransferase</keyword>
<keyword evidence="14 16" id="KW-0234">DNA repair</keyword>
<dbReference type="InterPro" id="IPR043502">
    <property type="entry name" value="DNA/RNA_pol_sf"/>
</dbReference>
<dbReference type="Gene3D" id="3.30.1490.100">
    <property type="entry name" value="DNA polymerase, Y-family, little finger domain"/>
    <property type="match status" value="1"/>
</dbReference>
<dbReference type="GO" id="GO:0005829">
    <property type="term" value="C:cytosol"/>
    <property type="evidence" value="ECO:0007669"/>
    <property type="project" value="TreeGrafter"/>
</dbReference>
<name>W7B9V1_9LIST</name>
<dbReference type="GO" id="GO:0006281">
    <property type="term" value="P:DNA repair"/>
    <property type="evidence" value="ECO:0007669"/>
    <property type="project" value="UniProtKB-UniRule"/>
</dbReference>
<evidence type="ECO:0000256" key="4">
    <source>
        <dbReference type="ARBA" id="ARBA00022457"/>
    </source>
</evidence>
<gene>
    <name evidence="16" type="primary">dinB</name>
    <name evidence="18" type="ORF">MAQA_05793</name>
</gene>
<dbReference type="Pfam" id="PF11798">
    <property type="entry name" value="IMS_HHH"/>
    <property type="match status" value="1"/>
</dbReference>
<dbReference type="InterPro" id="IPR050116">
    <property type="entry name" value="DNA_polymerase-Y"/>
</dbReference>
<dbReference type="GO" id="GO:0000287">
    <property type="term" value="F:magnesium ion binding"/>
    <property type="evidence" value="ECO:0007669"/>
    <property type="project" value="UniProtKB-UniRule"/>
</dbReference>
<evidence type="ECO:0000256" key="14">
    <source>
        <dbReference type="ARBA" id="ARBA00023204"/>
    </source>
</evidence>
<comment type="subunit">
    <text evidence="3 16">Monomer.</text>
</comment>
<reference evidence="18 19" key="1">
    <citation type="journal article" date="2014" name="Int. J. Syst. Evol. Microbiol.">
        <title>Listeria floridensis sp. nov., Listeria aquatica sp. nov., Listeria cornellensis sp. nov., Listeria riparia sp. nov. and Listeria grandensis sp. nov., from agricultural and natural environments.</title>
        <authorList>
            <person name="den Bakker H.C."/>
            <person name="Warchocki S."/>
            <person name="Wright E.M."/>
            <person name="Allred A.F."/>
            <person name="Ahlstrom C."/>
            <person name="Manuel C.S."/>
            <person name="Stasiewicz M.J."/>
            <person name="Burrell A."/>
            <person name="Roof S."/>
            <person name="Strawn L."/>
            <person name="Fortes E.D."/>
            <person name="Nightingale K.K."/>
            <person name="Kephart D."/>
            <person name="Wiedmann M."/>
        </authorList>
    </citation>
    <scope>NUCLEOTIDE SEQUENCE [LARGE SCALE GENOMIC DNA]</scope>
    <source>
        <strain evidence="18 19">FSL S10-1188</strain>
    </source>
</reference>
<keyword evidence="10 16" id="KW-0227">DNA damage</keyword>
<dbReference type="InterPro" id="IPR024728">
    <property type="entry name" value="PolY_HhH_motif"/>
</dbReference>
<dbReference type="SUPFAM" id="SSF100879">
    <property type="entry name" value="Lesion bypass DNA polymerase (Y-family), little finger domain"/>
    <property type="match status" value="1"/>
</dbReference>
<dbReference type="InterPro" id="IPR043128">
    <property type="entry name" value="Rev_trsase/Diguanyl_cyclase"/>
</dbReference>
<comment type="similarity">
    <text evidence="2 16">Belongs to the DNA polymerase type-Y family.</text>
</comment>
<dbReference type="GO" id="GO:0003684">
    <property type="term" value="F:damaged DNA binding"/>
    <property type="evidence" value="ECO:0007669"/>
    <property type="project" value="InterPro"/>
</dbReference>
<sequence length="365" mass="42234">MFFWKERKVIDTSRKIIHIDMDAFYASVEQRDHPEFRNKPLIIGGDPKKRGVVSTCSYEARKFGVHSAMPSSQAVKLCPQGIFIHGNMEHYMEVSAQIREIFHRYTDVIEPLSLDEAYLDVTENKVGMKSATLIAREIQRAIYQELHLTSSAGVSYNKFIAKIASDYEKPAGLTVVPPEYAEAFLEGIPIDKFYGVGKVTAEKMHRLGIHTGKDLRAWSEWDLIREFHKHGYALYRHVRGRSNNIVNPNRDRKSVGKETTFAENIWNEKVLEENLMRFAEKIEQRLGKIHKHGKTVVLKLRYSDFTTITKRMTLTDYVHEKRWIYEAGRALLQEAYHGEDSIRLIGLTVTNLKPIHFENLRLEGL</sequence>
<comment type="cofactor">
    <cofactor evidence="16">
        <name>Mg(2+)</name>
        <dbReference type="ChEBI" id="CHEBI:18420"/>
    </cofactor>
    <text evidence="16">Binds 2 magnesium ions per subunit.</text>
</comment>
<protein>
    <recommendedName>
        <fullName evidence="16">DNA polymerase IV</fullName>
        <shortName evidence="16">Pol IV</shortName>
        <ecNumber evidence="16">2.7.7.7</ecNumber>
    </recommendedName>
</protein>
<dbReference type="FunFam" id="3.40.1170.60:FF:000001">
    <property type="entry name" value="DNA polymerase IV"/>
    <property type="match status" value="1"/>
</dbReference>
<evidence type="ECO:0000256" key="9">
    <source>
        <dbReference type="ARBA" id="ARBA00022723"/>
    </source>
</evidence>
<keyword evidence="5 16" id="KW-0963">Cytoplasm</keyword>
<dbReference type="EC" id="2.7.7.7" evidence="16"/>
<dbReference type="CDD" id="cd03586">
    <property type="entry name" value="PolY_Pol_IV_kappa"/>
    <property type="match status" value="1"/>
</dbReference>
<evidence type="ECO:0000256" key="2">
    <source>
        <dbReference type="ARBA" id="ARBA00010945"/>
    </source>
</evidence>
<evidence type="ECO:0000256" key="11">
    <source>
        <dbReference type="ARBA" id="ARBA00022842"/>
    </source>
</evidence>
<comment type="subcellular location">
    <subcellularLocation>
        <location evidence="1 16">Cytoplasm</location>
    </subcellularLocation>
</comment>
<evidence type="ECO:0000259" key="17">
    <source>
        <dbReference type="PROSITE" id="PS50173"/>
    </source>
</evidence>
<evidence type="ECO:0000256" key="12">
    <source>
        <dbReference type="ARBA" id="ARBA00022932"/>
    </source>
</evidence>
<dbReference type="Pfam" id="PF00817">
    <property type="entry name" value="IMS"/>
    <property type="match status" value="1"/>
</dbReference>
<evidence type="ECO:0000256" key="7">
    <source>
        <dbReference type="ARBA" id="ARBA00022695"/>
    </source>
</evidence>
<feature type="binding site" evidence="16">
    <location>
        <position position="20"/>
    </location>
    <ligand>
        <name>Mg(2+)</name>
        <dbReference type="ChEBI" id="CHEBI:18420"/>
    </ligand>
</feature>
<dbReference type="NCBIfam" id="NF010731">
    <property type="entry name" value="PRK14133.1"/>
    <property type="match status" value="1"/>
</dbReference>
<evidence type="ECO:0000256" key="8">
    <source>
        <dbReference type="ARBA" id="ARBA00022705"/>
    </source>
</evidence>
<feature type="binding site" evidence="16">
    <location>
        <position position="115"/>
    </location>
    <ligand>
        <name>Mg(2+)</name>
        <dbReference type="ChEBI" id="CHEBI:18420"/>
    </ligand>
</feature>